<dbReference type="GO" id="GO:0007165">
    <property type="term" value="P:signal transduction"/>
    <property type="evidence" value="ECO:0007669"/>
    <property type="project" value="TreeGrafter"/>
</dbReference>
<evidence type="ECO:0000313" key="9">
    <source>
        <dbReference type="Proteomes" id="UP001054252"/>
    </source>
</evidence>
<sequence>MEWIRGPTIGRGATATVSLATSVPSGELLAIKSTELSRSMFLQREQHFLSNLSSPHLVKYMGCGITNEDNKSMYNLCMEYVPDGTLSDEIRQRGGRLEEETIRLYTQQIVQGLEYLHINGLAHCDIKSKNILLGKSGAKIADLGCAKLVGDVATSGFSGTPAFMAPEVARGEEQGFAADIWALGCTIIEMGTGNLPWPELNDPVPALYKIGFSGDTPEIPIWFSKKGKDFLGKCLKRDAKDRWTAKELLKHPFLEDTEPNSGEETISPNSVLDQCFWNSMEVLESPRNLINTYDSSSNSLAERIKDMTGSSSLPDWTWGEDWITVRSNGVEENREFCGSDEENLMVEDEPSIQTAFFLDSHEEEIESTMFDEDQFLEYSVENTIVFSNIMDDFVLECNGHKFSFWCDETSHLNFEQNSFWALADKFQGQTLFRGFFGSDEEDAMVEDEPWIQTAFFMGSDEVIESWNTFDEDEFLENSQHYCF</sequence>
<evidence type="ECO:0000256" key="1">
    <source>
        <dbReference type="ARBA" id="ARBA00022679"/>
    </source>
</evidence>
<comment type="similarity">
    <text evidence="6">Belongs to the protein kinase superfamily.</text>
</comment>
<dbReference type="InterPro" id="IPR008271">
    <property type="entry name" value="Ser/Thr_kinase_AS"/>
</dbReference>
<dbReference type="PROSITE" id="PS00107">
    <property type="entry name" value="PROTEIN_KINASE_ATP"/>
    <property type="match status" value="1"/>
</dbReference>
<accession>A0AAV5LNR5</accession>
<keyword evidence="9" id="KW-1185">Reference proteome</keyword>
<dbReference type="PROSITE" id="PS50011">
    <property type="entry name" value="PROTEIN_KINASE_DOM"/>
    <property type="match status" value="1"/>
</dbReference>
<gene>
    <name evidence="8" type="ORF">SLEP1_g46648</name>
</gene>
<keyword evidence="2 5" id="KW-0547">Nucleotide-binding</keyword>
<evidence type="ECO:0000256" key="6">
    <source>
        <dbReference type="RuleBase" id="RU000304"/>
    </source>
</evidence>
<feature type="binding site" evidence="5">
    <location>
        <position position="32"/>
    </location>
    <ligand>
        <name>ATP</name>
        <dbReference type="ChEBI" id="CHEBI:30616"/>
    </ligand>
</feature>
<name>A0AAV5LNR5_9ROSI</name>
<dbReference type="GO" id="GO:0004674">
    <property type="term" value="F:protein serine/threonine kinase activity"/>
    <property type="evidence" value="ECO:0007669"/>
    <property type="project" value="UniProtKB-KW"/>
</dbReference>
<dbReference type="Gene3D" id="1.10.510.10">
    <property type="entry name" value="Transferase(Phosphotransferase) domain 1"/>
    <property type="match status" value="1"/>
</dbReference>
<keyword evidence="6" id="KW-0723">Serine/threonine-protein kinase</keyword>
<comment type="caution">
    <text evidence="8">The sequence shown here is derived from an EMBL/GenBank/DDBJ whole genome shotgun (WGS) entry which is preliminary data.</text>
</comment>
<dbReference type="PANTHER" id="PTHR48011:SF76">
    <property type="entry name" value="MITOGEN-ACTIVATED PROTEIN KINASE KINASE KINASE 15"/>
    <property type="match status" value="1"/>
</dbReference>
<dbReference type="InterPro" id="IPR052751">
    <property type="entry name" value="Plant_MAPKKK"/>
</dbReference>
<dbReference type="EMBL" id="BPVZ01000130">
    <property type="protein sequence ID" value="GKV38774.1"/>
    <property type="molecule type" value="Genomic_DNA"/>
</dbReference>
<keyword evidence="1" id="KW-0808">Transferase</keyword>
<keyword evidence="3" id="KW-0418">Kinase</keyword>
<dbReference type="PROSITE" id="PS00108">
    <property type="entry name" value="PROTEIN_KINASE_ST"/>
    <property type="match status" value="1"/>
</dbReference>
<dbReference type="PANTHER" id="PTHR48011">
    <property type="entry name" value="CCR4-NOT TRANSCRIPTIONAL COMPLEX SUBUNIT CAF120-RELATED"/>
    <property type="match status" value="1"/>
</dbReference>
<evidence type="ECO:0000259" key="7">
    <source>
        <dbReference type="PROSITE" id="PS50011"/>
    </source>
</evidence>
<evidence type="ECO:0000256" key="5">
    <source>
        <dbReference type="PROSITE-ProRule" id="PRU10141"/>
    </source>
</evidence>
<keyword evidence="4 5" id="KW-0067">ATP-binding</keyword>
<dbReference type="Pfam" id="PF00069">
    <property type="entry name" value="Pkinase"/>
    <property type="match status" value="1"/>
</dbReference>
<reference evidence="8 9" key="1">
    <citation type="journal article" date="2021" name="Commun. Biol.">
        <title>The genome of Shorea leprosula (Dipterocarpaceae) highlights the ecological relevance of drought in aseasonal tropical rainforests.</title>
        <authorList>
            <person name="Ng K.K.S."/>
            <person name="Kobayashi M.J."/>
            <person name="Fawcett J.A."/>
            <person name="Hatakeyama M."/>
            <person name="Paape T."/>
            <person name="Ng C.H."/>
            <person name="Ang C.C."/>
            <person name="Tnah L.H."/>
            <person name="Lee C.T."/>
            <person name="Nishiyama T."/>
            <person name="Sese J."/>
            <person name="O'Brien M.J."/>
            <person name="Copetti D."/>
            <person name="Mohd Noor M.I."/>
            <person name="Ong R.C."/>
            <person name="Putra M."/>
            <person name="Sireger I.Z."/>
            <person name="Indrioko S."/>
            <person name="Kosugi Y."/>
            <person name="Izuno A."/>
            <person name="Isagi Y."/>
            <person name="Lee S.L."/>
            <person name="Shimizu K.K."/>
        </authorList>
    </citation>
    <scope>NUCLEOTIDE SEQUENCE [LARGE SCALE GENOMIC DNA]</scope>
    <source>
        <strain evidence="8">214</strain>
    </source>
</reference>
<evidence type="ECO:0000256" key="4">
    <source>
        <dbReference type="ARBA" id="ARBA00022840"/>
    </source>
</evidence>
<organism evidence="8 9">
    <name type="scientific">Rubroshorea leprosula</name>
    <dbReference type="NCBI Taxonomy" id="152421"/>
    <lineage>
        <taxon>Eukaryota</taxon>
        <taxon>Viridiplantae</taxon>
        <taxon>Streptophyta</taxon>
        <taxon>Embryophyta</taxon>
        <taxon>Tracheophyta</taxon>
        <taxon>Spermatophyta</taxon>
        <taxon>Magnoliopsida</taxon>
        <taxon>eudicotyledons</taxon>
        <taxon>Gunneridae</taxon>
        <taxon>Pentapetalae</taxon>
        <taxon>rosids</taxon>
        <taxon>malvids</taxon>
        <taxon>Malvales</taxon>
        <taxon>Dipterocarpaceae</taxon>
        <taxon>Rubroshorea</taxon>
    </lineage>
</organism>
<dbReference type="Proteomes" id="UP001054252">
    <property type="component" value="Unassembled WGS sequence"/>
</dbReference>
<proteinExistence type="inferred from homology"/>
<dbReference type="InterPro" id="IPR000719">
    <property type="entry name" value="Prot_kinase_dom"/>
</dbReference>
<protein>
    <recommendedName>
        <fullName evidence="7">Protein kinase domain-containing protein</fullName>
    </recommendedName>
</protein>
<dbReference type="InterPro" id="IPR011009">
    <property type="entry name" value="Kinase-like_dom_sf"/>
</dbReference>
<dbReference type="SUPFAM" id="SSF56112">
    <property type="entry name" value="Protein kinase-like (PK-like)"/>
    <property type="match status" value="1"/>
</dbReference>
<dbReference type="GO" id="GO:0005524">
    <property type="term" value="F:ATP binding"/>
    <property type="evidence" value="ECO:0007669"/>
    <property type="project" value="UniProtKB-UniRule"/>
</dbReference>
<feature type="domain" description="Protein kinase" evidence="7">
    <location>
        <begin position="3"/>
        <end position="254"/>
    </location>
</feature>
<dbReference type="SMART" id="SM00220">
    <property type="entry name" value="S_TKc"/>
    <property type="match status" value="1"/>
</dbReference>
<dbReference type="InterPro" id="IPR017441">
    <property type="entry name" value="Protein_kinase_ATP_BS"/>
</dbReference>
<evidence type="ECO:0000256" key="3">
    <source>
        <dbReference type="ARBA" id="ARBA00022777"/>
    </source>
</evidence>
<evidence type="ECO:0000256" key="2">
    <source>
        <dbReference type="ARBA" id="ARBA00022741"/>
    </source>
</evidence>
<dbReference type="AlphaFoldDB" id="A0AAV5LNR5"/>
<evidence type="ECO:0000313" key="8">
    <source>
        <dbReference type="EMBL" id="GKV38774.1"/>
    </source>
</evidence>
<dbReference type="CDD" id="cd06606">
    <property type="entry name" value="STKc_MAPKKK"/>
    <property type="match status" value="1"/>
</dbReference>